<organism evidence="3 4">
    <name type="scientific">Lachnellula suecica</name>
    <dbReference type="NCBI Taxonomy" id="602035"/>
    <lineage>
        <taxon>Eukaryota</taxon>
        <taxon>Fungi</taxon>
        <taxon>Dikarya</taxon>
        <taxon>Ascomycota</taxon>
        <taxon>Pezizomycotina</taxon>
        <taxon>Leotiomycetes</taxon>
        <taxon>Helotiales</taxon>
        <taxon>Lachnaceae</taxon>
        <taxon>Lachnellula</taxon>
    </lineage>
</organism>
<sequence length="516" mass="56839">MSSHVVVIDTSFRRQTVKVTPGKYMTDVLDEACGKFNIKSSNYGLKHNNKPLDLSRTVRQTGLSSGAKLELVVASRSPSVVSVALQLPQSLAAGAPGGRLTDKIPSDTTLWRILRKFESTEGTNLNFTGRGVTNMNEGASGAGQIVYEMPILNVMGRELATFADLQKTVAQLGFNSGSCLIRLNFKKTDRPLQEAMVEIEQYFKEEPTEPESNGAETAPEPEVDSITEAIARIPSNEPDLPADVEIPSVEPPQDITMDREVVEEHLPAPITPSKRPAPEVTPEPKKEEAQVRGQRQPSISVYSPPSSDTPKAALIPHNESDFEPTIKQAKAFQEDLGNRTQNKKLLSYDETEKLEKEKADRLSKVKEIQVRVRFPDQSSVTFRELTAETTGANLYELVTKLLEAEDQEFRLVWNGKGVQTVPQNEKKLIRDLGFEGGVLVNFVWGDSVGDGPRKGPVLKSEHRQKMQPLPVPEVRAVEPKEAPGPSASDKGKEKENSGASGKPKALPKWMKQFAKK</sequence>
<accession>A0A8T9C039</accession>
<dbReference type="PANTHER" id="PTHR46467">
    <property type="entry name" value="TETHER CONTAINING UBX DOMAIN FOR GLUT4"/>
    <property type="match status" value="1"/>
</dbReference>
<dbReference type="OrthoDB" id="440781at2759"/>
<keyword evidence="4" id="KW-1185">Reference proteome</keyword>
<dbReference type="GO" id="GO:0006886">
    <property type="term" value="P:intracellular protein transport"/>
    <property type="evidence" value="ECO:0007669"/>
    <property type="project" value="TreeGrafter"/>
</dbReference>
<dbReference type="InterPro" id="IPR021569">
    <property type="entry name" value="TUG-UBL1"/>
</dbReference>
<evidence type="ECO:0000256" key="1">
    <source>
        <dbReference type="SAM" id="MobiDB-lite"/>
    </source>
</evidence>
<dbReference type="CDD" id="cd17075">
    <property type="entry name" value="UBX1_UBXN9"/>
    <property type="match status" value="1"/>
</dbReference>
<proteinExistence type="predicted"/>
<dbReference type="GO" id="GO:0012506">
    <property type="term" value="C:vesicle membrane"/>
    <property type="evidence" value="ECO:0007669"/>
    <property type="project" value="TreeGrafter"/>
</dbReference>
<evidence type="ECO:0000313" key="3">
    <source>
        <dbReference type="EMBL" id="TVY73424.1"/>
    </source>
</evidence>
<dbReference type="Proteomes" id="UP000469558">
    <property type="component" value="Unassembled WGS sequence"/>
</dbReference>
<feature type="region of interest" description="Disordered" evidence="1">
    <location>
        <begin position="266"/>
        <end position="310"/>
    </location>
</feature>
<evidence type="ECO:0000313" key="4">
    <source>
        <dbReference type="Proteomes" id="UP000469558"/>
    </source>
</evidence>
<name>A0A8T9C039_9HELO</name>
<dbReference type="AlphaFoldDB" id="A0A8T9C039"/>
<dbReference type="CDD" id="cd16105">
    <property type="entry name" value="Ubl_ASPSCR1_like"/>
    <property type="match status" value="1"/>
</dbReference>
<dbReference type="Gene3D" id="3.10.20.90">
    <property type="entry name" value="Phosphatidylinositol 3-kinase Catalytic Subunit, Chain A, domain 1"/>
    <property type="match status" value="1"/>
</dbReference>
<dbReference type="SUPFAM" id="SSF54236">
    <property type="entry name" value="Ubiquitin-like"/>
    <property type="match status" value="1"/>
</dbReference>
<dbReference type="GO" id="GO:0005634">
    <property type="term" value="C:nucleus"/>
    <property type="evidence" value="ECO:0007669"/>
    <property type="project" value="TreeGrafter"/>
</dbReference>
<gene>
    <name evidence="3" type="primary">Aspscr1</name>
    <name evidence="3" type="ORF">LSUE1_G004699</name>
</gene>
<comment type="caution">
    <text evidence="3">The sequence shown here is derived from an EMBL/GenBank/DDBJ whole genome shotgun (WGS) entry which is preliminary data.</text>
</comment>
<dbReference type="EMBL" id="QGMK01001082">
    <property type="protein sequence ID" value="TVY73424.1"/>
    <property type="molecule type" value="Genomic_DNA"/>
</dbReference>
<dbReference type="InterPro" id="IPR029071">
    <property type="entry name" value="Ubiquitin-like_domsf"/>
</dbReference>
<evidence type="ECO:0000259" key="2">
    <source>
        <dbReference type="Pfam" id="PF11470"/>
    </source>
</evidence>
<feature type="region of interest" description="Disordered" evidence="1">
    <location>
        <begin position="451"/>
        <end position="516"/>
    </location>
</feature>
<feature type="domain" description="TUG ubiquitin-like" evidence="2">
    <location>
        <begin position="8"/>
        <end position="71"/>
    </location>
</feature>
<feature type="compositionally biased region" description="Polar residues" evidence="1">
    <location>
        <begin position="293"/>
        <end position="309"/>
    </location>
</feature>
<dbReference type="GO" id="GO:0005737">
    <property type="term" value="C:cytoplasm"/>
    <property type="evidence" value="ECO:0007669"/>
    <property type="project" value="TreeGrafter"/>
</dbReference>
<dbReference type="PANTHER" id="PTHR46467:SF1">
    <property type="entry name" value="TETHER CONTAINING UBX DOMAIN FOR GLUT4"/>
    <property type="match status" value="1"/>
</dbReference>
<protein>
    <submittedName>
        <fullName evidence="3">Tether containing UBX domain for GLUT4</fullName>
    </submittedName>
</protein>
<dbReference type="InterPro" id="IPR059238">
    <property type="entry name" value="UBX1_UBXN9"/>
</dbReference>
<reference evidence="3 4" key="1">
    <citation type="submission" date="2018-05" db="EMBL/GenBank/DDBJ databases">
        <title>Genome sequencing and assembly of the regulated plant pathogen Lachnellula willkommii and related sister species for the development of diagnostic species identification markers.</title>
        <authorList>
            <person name="Giroux E."/>
            <person name="Bilodeau G."/>
        </authorList>
    </citation>
    <scope>NUCLEOTIDE SEQUENCE [LARGE SCALE GENOMIC DNA]</scope>
    <source>
        <strain evidence="3 4">CBS 268.59</strain>
    </source>
</reference>
<dbReference type="Pfam" id="PF11470">
    <property type="entry name" value="TUG-UBL1"/>
    <property type="match status" value="1"/>
</dbReference>